<evidence type="ECO:0000256" key="1">
    <source>
        <dbReference type="SAM" id="Phobius"/>
    </source>
</evidence>
<keyword evidence="1" id="KW-1133">Transmembrane helix</keyword>
<evidence type="ECO:0000313" key="3">
    <source>
        <dbReference type="Proteomes" id="UP000053621"/>
    </source>
</evidence>
<organism evidence="2 3">
    <name type="scientific">Haloferax marisrubri</name>
    <dbReference type="NCBI Taxonomy" id="1544719"/>
    <lineage>
        <taxon>Archaea</taxon>
        <taxon>Methanobacteriati</taxon>
        <taxon>Methanobacteriota</taxon>
        <taxon>Stenosarchaea group</taxon>
        <taxon>Halobacteria</taxon>
        <taxon>Halobacteriales</taxon>
        <taxon>Haloferacaceae</taxon>
        <taxon>Haloferax</taxon>
    </lineage>
</organism>
<dbReference type="OrthoDB" id="304519at2157"/>
<dbReference type="AlphaFoldDB" id="A0A2P4NRW7"/>
<dbReference type="RefSeq" id="WP_058566927.1">
    <property type="nucleotide sequence ID" value="NZ_LOPW02000010.1"/>
</dbReference>
<sequence>MGLRDFDLDAAVDDWTEYYLGNGPSLVVFLVLNAAAFLVGVSFYVHSDPALSDLPTFLYPLFGDSPTALALMTLSAATLLPNLGRRVADAPVNRPLAYLHTLAFVWLVKYGVWTVVALNLRPDLYIGFSGAALWDYWGIMLTHAGFLALALVVPRYGATTKGALGFALTLALVNDVFDYGFGYYPPLKYEAGALLAGITVALSFLAVFLASRAFDRLPDSPEGTRERPASHNR</sequence>
<protein>
    <submittedName>
        <fullName evidence="2">DUF1405 domain-containing protein</fullName>
    </submittedName>
</protein>
<keyword evidence="1" id="KW-0472">Membrane</keyword>
<feature type="transmembrane region" description="Helical" evidence="1">
    <location>
        <begin position="96"/>
        <end position="116"/>
    </location>
</feature>
<dbReference type="Proteomes" id="UP000053621">
    <property type="component" value="Unassembled WGS sequence"/>
</dbReference>
<feature type="transmembrane region" description="Helical" evidence="1">
    <location>
        <begin position="136"/>
        <end position="153"/>
    </location>
</feature>
<dbReference type="PANTHER" id="PTHR40042:SF1">
    <property type="entry name" value="DUF1405 DOMAIN-CONTAINING PROTEIN"/>
    <property type="match status" value="1"/>
</dbReference>
<feature type="transmembrane region" description="Helical" evidence="1">
    <location>
        <begin position="165"/>
        <end position="185"/>
    </location>
</feature>
<feature type="transmembrane region" description="Helical" evidence="1">
    <location>
        <begin position="65"/>
        <end position="84"/>
    </location>
</feature>
<dbReference type="Pfam" id="PF07187">
    <property type="entry name" value="DUF1405"/>
    <property type="match status" value="1"/>
</dbReference>
<comment type="caution">
    <text evidence="2">The sequence shown here is derived from an EMBL/GenBank/DDBJ whole genome shotgun (WGS) entry which is preliminary data.</text>
</comment>
<accession>A0A2P4NRW7</accession>
<dbReference type="PANTHER" id="PTHR40042">
    <property type="entry name" value="HYPOTHETICAL MEMBRANE SPANNING PROTEIN"/>
    <property type="match status" value="1"/>
</dbReference>
<keyword evidence="1" id="KW-0812">Transmembrane</keyword>
<proteinExistence type="predicted"/>
<keyword evidence="3" id="KW-1185">Reference proteome</keyword>
<feature type="transmembrane region" description="Helical" evidence="1">
    <location>
        <begin position="26"/>
        <end position="45"/>
    </location>
</feature>
<evidence type="ECO:0000313" key="2">
    <source>
        <dbReference type="EMBL" id="POG55896.1"/>
    </source>
</evidence>
<dbReference type="InterPro" id="IPR009845">
    <property type="entry name" value="DUF1405"/>
</dbReference>
<gene>
    <name evidence="2" type="ORF">AUR65_010970</name>
</gene>
<name>A0A2P4NRW7_9EURY</name>
<feature type="transmembrane region" description="Helical" evidence="1">
    <location>
        <begin position="191"/>
        <end position="210"/>
    </location>
</feature>
<dbReference type="EMBL" id="LOPW02000010">
    <property type="protein sequence ID" value="POG55896.1"/>
    <property type="molecule type" value="Genomic_DNA"/>
</dbReference>
<reference evidence="2" key="1">
    <citation type="submission" date="2017-08" db="EMBL/GenBank/DDBJ databases">
        <title>Haloferax marisrubri sp. nov., isolated from the Discovery deep brine-seawater interface in the Red Sea.</title>
        <authorList>
            <person name="Zhang G."/>
            <person name="Stingl U."/>
        </authorList>
    </citation>
    <scope>NUCLEOTIDE SEQUENCE [LARGE SCALE GENOMIC DNA]</scope>
    <source>
        <strain evidence="2">SB3</strain>
    </source>
</reference>